<dbReference type="InterPro" id="IPR013783">
    <property type="entry name" value="Ig-like_fold"/>
</dbReference>
<feature type="signal peptide" evidence="1">
    <location>
        <begin position="1"/>
        <end position="27"/>
    </location>
</feature>
<evidence type="ECO:0000313" key="4">
    <source>
        <dbReference type="Proteomes" id="UP000028715"/>
    </source>
</evidence>
<feature type="chain" id="PRO_5001800859" description="IPT/TIG domain-containing protein" evidence="1">
    <location>
        <begin position="28"/>
        <end position="353"/>
    </location>
</feature>
<dbReference type="AlphaFoldDB" id="A0A085ZDI0"/>
<feature type="domain" description="IPT/TIG" evidence="2">
    <location>
        <begin position="147"/>
        <end position="210"/>
    </location>
</feature>
<dbReference type="SUPFAM" id="SSF81296">
    <property type="entry name" value="E set domains"/>
    <property type="match status" value="1"/>
</dbReference>
<accession>A0A085ZDI0</accession>
<evidence type="ECO:0000256" key="1">
    <source>
        <dbReference type="SAM" id="SignalP"/>
    </source>
</evidence>
<dbReference type="InterPro" id="IPR008979">
    <property type="entry name" value="Galactose-bd-like_sf"/>
</dbReference>
<keyword evidence="1" id="KW-0732">Signal</keyword>
<evidence type="ECO:0000313" key="3">
    <source>
        <dbReference type="EMBL" id="KFF02494.1"/>
    </source>
</evidence>
<dbReference type="Proteomes" id="UP000028715">
    <property type="component" value="Unassembled WGS sequence"/>
</dbReference>
<proteinExistence type="predicted"/>
<dbReference type="InterPro" id="IPR014756">
    <property type="entry name" value="Ig_E-set"/>
</dbReference>
<sequence length="353" mass="38273">MKNIKNIMLLKFYFLASILILSLNSCSNDEGGAFGTLAVTGISKSVIDDPLVEGDRKVDVPTDVINAGNTYIIRGSGFSSLKSISFNGLESAFNPTFVTDNAIVIAVDQATPYYNEMDEMKIVTNGGTLNYKVKIRPPFPNISGFPINPNPGDIITIKGEYFLRPVVNFGTTSVEPISSTLTEIKVQVPSDIQYKYLSVTNVSGTTVAGQSFGSAIFDDAYTSLKAYDGLWNASDGYNTAYDKDAKQGTKSIQWKAGGWNGLYVGIDKTKVDITKYKAIRITIKGERSGTVNAIVNGNYGAVFSLTFKSDWTYLEIPFSAVGNPAELTEITFQESGNFGGNTLLIDDFGLILK</sequence>
<keyword evidence="4" id="KW-1185">Reference proteome</keyword>
<comment type="caution">
    <text evidence="3">The sequence shown here is derived from an EMBL/GenBank/DDBJ whole genome shotgun (WGS) entry which is preliminary data.</text>
</comment>
<dbReference type="RefSeq" id="WP_035690314.1">
    <property type="nucleotide sequence ID" value="NZ_JPRL01000005.1"/>
</dbReference>
<dbReference type="SUPFAM" id="SSF49785">
    <property type="entry name" value="Galactose-binding domain-like"/>
    <property type="match status" value="1"/>
</dbReference>
<dbReference type="EMBL" id="JPRL01000005">
    <property type="protein sequence ID" value="KFF02494.1"/>
    <property type="molecule type" value="Genomic_DNA"/>
</dbReference>
<dbReference type="eggNOG" id="ENOG5032BMD">
    <property type="taxonomic scope" value="Bacteria"/>
</dbReference>
<dbReference type="InterPro" id="IPR002909">
    <property type="entry name" value="IPT_dom"/>
</dbReference>
<organism evidence="3 4">
    <name type="scientific">Flavobacterium reichenbachii</name>
    <dbReference type="NCBI Taxonomy" id="362418"/>
    <lineage>
        <taxon>Bacteria</taxon>
        <taxon>Pseudomonadati</taxon>
        <taxon>Bacteroidota</taxon>
        <taxon>Flavobacteriia</taxon>
        <taxon>Flavobacteriales</taxon>
        <taxon>Flavobacteriaceae</taxon>
        <taxon>Flavobacterium</taxon>
    </lineage>
</organism>
<name>A0A085ZDI0_9FLAO</name>
<dbReference type="Pfam" id="PF01833">
    <property type="entry name" value="TIG"/>
    <property type="match status" value="1"/>
</dbReference>
<dbReference type="Gene3D" id="2.60.120.430">
    <property type="entry name" value="Galactose-binding lectin"/>
    <property type="match status" value="1"/>
</dbReference>
<protein>
    <recommendedName>
        <fullName evidence="2">IPT/TIG domain-containing protein</fullName>
    </recommendedName>
</protein>
<evidence type="ECO:0000259" key="2">
    <source>
        <dbReference type="Pfam" id="PF01833"/>
    </source>
</evidence>
<reference evidence="3 4" key="1">
    <citation type="submission" date="2014-07" db="EMBL/GenBank/DDBJ databases">
        <title>Genome of Flavobacterium reichenbachii LMG 25512.</title>
        <authorList>
            <person name="Stropko S.J."/>
            <person name="Pipes S.E."/>
            <person name="Newman J.D."/>
        </authorList>
    </citation>
    <scope>NUCLEOTIDE SEQUENCE [LARGE SCALE GENOMIC DNA]</scope>
    <source>
        <strain evidence="3 4">LMG 25512</strain>
    </source>
</reference>
<dbReference type="STRING" id="362418.IW19_24715"/>
<dbReference type="Gene3D" id="2.60.40.10">
    <property type="entry name" value="Immunoglobulins"/>
    <property type="match status" value="2"/>
</dbReference>
<gene>
    <name evidence="3" type="ORF">IW19_24715</name>
</gene>
<dbReference type="OrthoDB" id="1491905at2"/>